<feature type="compositionally biased region" description="Polar residues" evidence="1">
    <location>
        <begin position="1"/>
        <end position="15"/>
    </location>
</feature>
<proteinExistence type="predicted"/>
<evidence type="ECO:0000256" key="1">
    <source>
        <dbReference type="SAM" id="MobiDB-lite"/>
    </source>
</evidence>
<dbReference type="Proteomes" id="UP001165065">
    <property type="component" value="Unassembled WGS sequence"/>
</dbReference>
<dbReference type="OrthoDB" id="10603655at2759"/>
<gene>
    <name evidence="2" type="ORF">TrCOL_g7561</name>
</gene>
<protein>
    <submittedName>
        <fullName evidence="2">Uncharacterized protein</fullName>
    </submittedName>
</protein>
<feature type="compositionally biased region" description="Basic and acidic residues" evidence="1">
    <location>
        <begin position="38"/>
        <end position="63"/>
    </location>
</feature>
<reference evidence="3" key="1">
    <citation type="journal article" date="2023" name="Commun. Biol.">
        <title>Genome analysis of Parmales, the sister group of diatoms, reveals the evolutionary specialization of diatoms from phago-mixotrophs to photoautotrophs.</title>
        <authorList>
            <person name="Ban H."/>
            <person name="Sato S."/>
            <person name="Yoshikawa S."/>
            <person name="Yamada K."/>
            <person name="Nakamura Y."/>
            <person name="Ichinomiya M."/>
            <person name="Sato N."/>
            <person name="Blanc-Mathieu R."/>
            <person name="Endo H."/>
            <person name="Kuwata A."/>
            <person name="Ogata H."/>
        </authorList>
    </citation>
    <scope>NUCLEOTIDE SEQUENCE [LARGE SCALE GENOMIC DNA]</scope>
</reference>
<dbReference type="AlphaFoldDB" id="A0A9W7LA52"/>
<feature type="region of interest" description="Disordered" evidence="1">
    <location>
        <begin position="1"/>
        <end position="63"/>
    </location>
</feature>
<organism evidence="2 3">
    <name type="scientific">Triparma columacea</name>
    <dbReference type="NCBI Taxonomy" id="722753"/>
    <lineage>
        <taxon>Eukaryota</taxon>
        <taxon>Sar</taxon>
        <taxon>Stramenopiles</taxon>
        <taxon>Ochrophyta</taxon>
        <taxon>Bolidophyceae</taxon>
        <taxon>Parmales</taxon>
        <taxon>Triparmaceae</taxon>
        <taxon>Triparma</taxon>
    </lineage>
</organism>
<feature type="region of interest" description="Disordered" evidence="1">
    <location>
        <begin position="235"/>
        <end position="254"/>
    </location>
</feature>
<dbReference type="EMBL" id="BRYA01001271">
    <property type="protein sequence ID" value="GMI41120.1"/>
    <property type="molecule type" value="Genomic_DNA"/>
</dbReference>
<name>A0A9W7LA52_9STRA</name>
<comment type="caution">
    <text evidence="2">The sequence shown here is derived from an EMBL/GenBank/DDBJ whole genome shotgun (WGS) entry which is preliminary data.</text>
</comment>
<sequence>MMAETRNPSYESTSKGLGKGHAGSPTASQQKGVCVGKLKAEGLDMGRSDRRDKGIKEGERRVATEVASHSSFATRAHVNLFPLRVDVDKADNANLVISRSGLLDKGKKEGVGSARGNRHDTLLSAIQQRSCIPSSQKNPKRRPSTSVTTYAKAAAFTTPRGPSFGLTVESASHDDSTEIAWDDKVSRNTTLVVDSREGEGCRRLKENSERLQALPSSQDFPKRRELTTVGAAAKVEGLPSSQDNSKRRESTSANAVTEVAALATPPLEHSFGLTVEIAEDERPTRNTSQGDSVEPNLIGENVGTMLRSSLHA</sequence>
<feature type="non-terminal residue" evidence="2">
    <location>
        <position position="1"/>
    </location>
</feature>
<evidence type="ECO:0000313" key="2">
    <source>
        <dbReference type="EMBL" id="GMI41120.1"/>
    </source>
</evidence>
<keyword evidence="3" id="KW-1185">Reference proteome</keyword>
<evidence type="ECO:0000313" key="3">
    <source>
        <dbReference type="Proteomes" id="UP001165065"/>
    </source>
</evidence>
<feature type="region of interest" description="Disordered" evidence="1">
    <location>
        <begin position="278"/>
        <end position="312"/>
    </location>
</feature>
<accession>A0A9W7LA52</accession>